<evidence type="ECO:0000256" key="1">
    <source>
        <dbReference type="SAM" id="MobiDB-lite"/>
    </source>
</evidence>
<dbReference type="HOGENOM" id="CLU_574833_0_0_0"/>
<dbReference type="RefSeq" id="WP_014435664.1">
    <property type="nucleotide sequence ID" value="NC_017080.1"/>
</dbReference>
<dbReference type="KEGG" id="phm:PSMK_02850"/>
<organism evidence="3 4">
    <name type="scientific">Phycisphaera mikurensis (strain NBRC 102666 / KCTC 22515 / FYK2301M01)</name>
    <dbReference type="NCBI Taxonomy" id="1142394"/>
    <lineage>
        <taxon>Bacteria</taxon>
        <taxon>Pseudomonadati</taxon>
        <taxon>Planctomycetota</taxon>
        <taxon>Phycisphaerae</taxon>
        <taxon>Phycisphaerales</taxon>
        <taxon>Phycisphaeraceae</taxon>
        <taxon>Phycisphaera</taxon>
    </lineage>
</organism>
<keyword evidence="2" id="KW-0472">Membrane</keyword>
<keyword evidence="2" id="KW-1133">Transmembrane helix</keyword>
<gene>
    <name evidence="3" type="ordered locus">PSMK_02850</name>
</gene>
<dbReference type="eggNOG" id="ENOG502Z8UX">
    <property type="taxonomic scope" value="Bacteria"/>
</dbReference>
<evidence type="ECO:0000256" key="2">
    <source>
        <dbReference type="SAM" id="Phobius"/>
    </source>
</evidence>
<feature type="compositionally biased region" description="Low complexity" evidence="1">
    <location>
        <begin position="434"/>
        <end position="443"/>
    </location>
</feature>
<dbReference type="Proteomes" id="UP000007881">
    <property type="component" value="Chromosome"/>
</dbReference>
<name>I0IB06_PHYMF</name>
<dbReference type="EMBL" id="AP012338">
    <property type="protein sequence ID" value="BAM02444.1"/>
    <property type="molecule type" value="Genomic_DNA"/>
</dbReference>
<keyword evidence="4" id="KW-1185">Reference proteome</keyword>
<protein>
    <submittedName>
        <fullName evidence="3">Uncharacterized protein</fullName>
    </submittedName>
</protein>
<keyword evidence="2" id="KW-0812">Transmembrane</keyword>
<feature type="region of interest" description="Disordered" evidence="1">
    <location>
        <begin position="434"/>
        <end position="469"/>
    </location>
</feature>
<feature type="transmembrane region" description="Helical" evidence="2">
    <location>
        <begin position="237"/>
        <end position="260"/>
    </location>
</feature>
<feature type="transmembrane region" description="Helical" evidence="2">
    <location>
        <begin position="210"/>
        <end position="231"/>
    </location>
</feature>
<sequence>MNIQSFLRHHGLEENPFNAEEARLDPVLERLESGGHNLEHPEFQKILGRLDQPSTAVVFGEKGSGKTAIRLDIERRIAAHNQTSPDKKVLVVAYDDLNPVLDRLQRALRVDGPKVLDAIRLEDHQDAILALATTKLLNALTGGAGPDAGDPSVPLPPDTLKSLKKLPVEQRRDLATLATLYDQPASADPVTRLARLRKRLRLGVNLHPNFWLWVAVLGGIAALVLGGWWWLQSEDPPAWLLPAGVLALAALLLGLGVWTWERVRIWSLARSILKEMPATQRTHEQLKHMLADTPSRTFADQPLPRTAGPDAGPRDDRYQLTRRLVSLLRGLGYAGILVLVDRIDEPTLVSGDEDRMKKIVWPMFDNKFLKQDHFGLKLLLPVELSYLLKRESSQFFQEARLDKQNMVERLSWSGSTLYDLCSARLRAVRSSTASASASAPAAGEGEGGGEREGTQAPEGAAAGPTGGEISLTDLFTDDVDRVQLIDALDQMQQPRDAFKFMYQVVQEHCRLMPEESAEWQIARLTLDSVRRDQSQRVQELHRGRQPA</sequence>
<reference evidence="3 4" key="1">
    <citation type="submission" date="2012-02" db="EMBL/GenBank/DDBJ databases">
        <title>Complete genome sequence of Phycisphaera mikurensis NBRC 102666.</title>
        <authorList>
            <person name="Ankai A."/>
            <person name="Hosoyama A."/>
            <person name="Terui Y."/>
            <person name="Sekine M."/>
            <person name="Fukai R."/>
            <person name="Kato Y."/>
            <person name="Nakamura S."/>
            <person name="Yamada-Narita S."/>
            <person name="Kawakoshi A."/>
            <person name="Fukunaga Y."/>
            <person name="Yamazaki S."/>
            <person name="Fujita N."/>
        </authorList>
    </citation>
    <scope>NUCLEOTIDE SEQUENCE [LARGE SCALE GENOMIC DNA]</scope>
    <source>
        <strain evidence="4">NBRC 102666 / KCTC 22515 / FYK2301M01</strain>
    </source>
</reference>
<accession>I0IB06</accession>
<dbReference type="STRING" id="1142394.PSMK_02850"/>
<evidence type="ECO:0000313" key="4">
    <source>
        <dbReference type="Proteomes" id="UP000007881"/>
    </source>
</evidence>
<proteinExistence type="predicted"/>
<evidence type="ECO:0000313" key="3">
    <source>
        <dbReference type="EMBL" id="BAM02444.1"/>
    </source>
</evidence>
<dbReference type="OrthoDB" id="208020at2"/>
<dbReference type="AlphaFoldDB" id="I0IB06"/>
<feature type="compositionally biased region" description="Low complexity" evidence="1">
    <location>
        <begin position="454"/>
        <end position="463"/>
    </location>
</feature>